<evidence type="ECO:0000256" key="1">
    <source>
        <dbReference type="SAM" id="Phobius"/>
    </source>
</evidence>
<dbReference type="Pfam" id="PF11374">
    <property type="entry name" value="DUF3176"/>
    <property type="match status" value="1"/>
</dbReference>
<dbReference type="InterPro" id="IPR021514">
    <property type="entry name" value="DUF3176"/>
</dbReference>
<gene>
    <name evidence="2" type="ORF">SUNI508_04588</name>
</gene>
<keyword evidence="1" id="KW-0812">Transmembrane</keyword>
<accession>A0ABR2V8S7</accession>
<reference evidence="2 3" key="1">
    <citation type="journal article" date="2024" name="J. Plant Pathol.">
        <title>Sequence and assembly of the genome of Seiridium unicorne, isolate CBS 538.82, causal agent of cypress canker disease.</title>
        <authorList>
            <person name="Scali E."/>
            <person name="Rocca G.D."/>
            <person name="Danti R."/>
            <person name="Garbelotto M."/>
            <person name="Barberini S."/>
            <person name="Baroncelli R."/>
            <person name="Emiliani G."/>
        </authorList>
    </citation>
    <scope>NUCLEOTIDE SEQUENCE [LARGE SCALE GENOMIC DNA]</scope>
    <source>
        <strain evidence="2 3">BM-138-508</strain>
    </source>
</reference>
<dbReference type="SUPFAM" id="SSF48264">
    <property type="entry name" value="Cytochrome P450"/>
    <property type="match status" value="1"/>
</dbReference>
<evidence type="ECO:0000313" key="2">
    <source>
        <dbReference type="EMBL" id="KAK9422921.1"/>
    </source>
</evidence>
<dbReference type="PANTHER" id="PTHR35394:SF5">
    <property type="entry name" value="DUF3176 DOMAIN-CONTAINING PROTEIN"/>
    <property type="match status" value="1"/>
</dbReference>
<dbReference type="Proteomes" id="UP001408356">
    <property type="component" value="Unassembled WGS sequence"/>
</dbReference>
<dbReference type="Gene3D" id="1.10.630.10">
    <property type="entry name" value="Cytochrome P450"/>
    <property type="match status" value="1"/>
</dbReference>
<evidence type="ECO:0000313" key="3">
    <source>
        <dbReference type="Proteomes" id="UP001408356"/>
    </source>
</evidence>
<dbReference type="InterPro" id="IPR036396">
    <property type="entry name" value="Cyt_P450_sf"/>
</dbReference>
<dbReference type="InterPro" id="IPR001128">
    <property type="entry name" value="Cyt_P450"/>
</dbReference>
<keyword evidence="1" id="KW-1133">Transmembrane helix</keyword>
<organism evidence="2 3">
    <name type="scientific">Seiridium unicorne</name>
    <dbReference type="NCBI Taxonomy" id="138068"/>
    <lineage>
        <taxon>Eukaryota</taxon>
        <taxon>Fungi</taxon>
        <taxon>Dikarya</taxon>
        <taxon>Ascomycota</taxon>
        <taxon>Pezizomycotina</taxon>
        <taxon>Sordariomycetes</taxon>
        <taxon>Xylariomycetidae</taxon>
        <taxon>Amphisphaeriales</taxon>
        <taxon>Sporocadaceae</taxon>
        <taxon>Seiridium</taxon>
    </lineage>
</organism>
<proteinExistence type="predicted"/>
<sequence>MNNIPLQSWWLPIQPNSAIAILTTIGKAALTVPAAACISQLKWRHFLLQPRTLADLQLFDEASRGPWGSALLFCRLCSSPQVFVALGFAFVTIVALGIDAVAQQVLSFSLKETPLVNTTIEVGVANSYFSKGFIEEPFHNSVWLPNVDLLSVQAAIVTGASGSLPNLYFNCPEPATEFTPSCRTNTTSTGMNCTYTTPSPPDGGGLPMTMEMHWDPENNSVGRAMLFQSAYNDTRDPETMPASLGTFVAIKTFTDGYTIYTDDGQEEPPATDIGLGTLYWCVQTFHNVTASPRGIDAGSMTSERIGTQGLTVATERNRRDLHISRMAVESLPLYLKYVFTFTIYHDIYRPAKEYGETLRLGYTYYMGDTAAAFHNVGTTISNLMRSDLLGDNYNATAVQGTASFAETYIHCQGRSGDLAKDEKTKAPFAVDGHVITRGTQVGVKNLSVDHNENYFPEPFAFCRERWLVDDSEGSQKAKRVRGLFGRGAWGCRQGHGLSGVQYSGCEDAMVL</sequence>
<keyword evidence="1" id="KW-0472">Membrane</keyword>
<name>A0ABR2V8S7_9PEZI</name>
<dbReference type="EMBL" id="JARVKF010000101">
    <property type="protein sequence ID" value="KAK9422921.1"/>
    <property type="molecule type" value="Genomic_DNA"/>
</dbReference>
<dbReference type="PANTHER" id="PTHR35394">
    <property type="entry name" value="DUF3176 DOMAIN-CONTAINING PROTEIN"/>
    <property type="match status" value="1"/>
</dbReference>
<keyword evidence="3" id="KW-1185">Reference proteome</keyword>
<dbReference type="Pfam" id="PF00067">
    <property type="entry name" value="p450"/>
    <property type="match status" value="1"/>
</dbReference>
<protein>
    <submittedName>
        <fullName evidence="2">Uncharacterized protein</fullName>
    </submittedName>
</protein>
<feature type="transmembrane region" description="Helical" evidence="1">
    <location>
        <begin position="82"/>
        <end position="102"/>
    </location>
</feature>
<comment type="caution">
    <text evidence="2">The sequence shown here is derived from an EMBL/GenBank/DDBJ whole genome shotgun (WGS) entry which is preliminary data.</text>
</comment>